<dbReference type="EMBL" id="JACVEL010000008">
    <property type="protein sequence ID" value="MBC9813211.1"/>
    <property type="molecule type" value="Genomic_DNA"/>
</dbReference>
<dbReference type="PROSITE" id="PS51257">
    <property type="entry name" value="PROKAR_LIPOPROTEIN"/>
    <property type="match status" value="1"/>
</dbReference>
<sequence length="64" mass="6739">MEEKNDKEKVKTATSIGGLFFVGCMFIGAGIGMIYGAVPIGGAIGMGVGFLAMGIIWAYYTKKK</sequence>
<organism evidence="2 3">
    <name type="scientific">Taishania pollutisoli</name>
    <dbReference type="NCBI Taxonomy" id="2766479"/>
    <lineage>
        <taxon>Bacteria</taxon>
        <taxon>Pseudomonadati</taxon>
        <taxon>Bacteroidota</taxon>
        <taxon>Flavobacteriia</taxon>
        <taxon>Flavobacteriales</taxon>
        <taxon>Crocinitomicaceae</taxon>
        <taxon>Taishania</taxon>
    </lineage>
</organism>
<evidence type="ECO:0000313" key="2">
    <source>
        <dbReference type="EMBL" id="MBC9813211.1"/>
    </source>
</evidence>
<keyword evidence="1" id="KW-0812">Transmembrane</keyword>
<keyword evidence="1" id="KW-1133">Transmembrane helix</keyword>
<feature type="transmembrane region" description="Helical" evidence="1">
    <location>
        <begin position="12"/>
        <end position="34"/>
    </location>
</feature>
<keyword evidence="1" id="KW-0472">Membrane</keyword>
<proteinExistence type="predicted"/>
<dbReference type="RefSeq" id="WP_163492030.1">
    <property type="nucleotide sequence ID" value="NZ_JACVEL010000008.1"/>
</dbReference>
<accession>A0A8J6TXZ2</accession>
<protein>
    <submittedName>
        <fullName evidence="2">Uncharacterized protein</fullName>
    </submittedName>
</protein>
<reference evidence="2" key="1">
    <citation type="submission" date="2020-09" db="EMBL/GenBank/DDBJ databases">
        <title>Taishania pollutisoli gen. nov., sp. nov., Isolated from Tetrabromobisphenol A-Contaminated Soil.</title>
        <authorList>
            <person name="Chen Q."/>
        </authorList>
    </citation>
    <scope>NUCLEOTIDE SEQUENCE</scope>
    <source>
        <strain evidence="2">CZZ-1</strain>
    </source>
</reference>
<keyword evidence="3" id="KW-1185">Reference proteome</keyword>
<name>A0A8J6TXZ2_9FLAO</name>
<evidence type="ECO:0000313" key="3">
    <source>
        <dbReference type="Proteomes" id="UP000652681"/>
    </source>
</evidence>
<gene>
    <name evidence="2" type="ORF">H9Y05_12105</name>
</gene>
<evidence type="ECO:0000256" key="1">
    <source>
        <dbReference type="SAM" id="Phobius"/>
    </source>
</evidence>
<comment type="caution">
    <text evidence="2">The sequence shown here is derived from an EMBL/GenBank/DDBJ whole genome shotgun (WGS) entry which is preliminary data.</text>
</comment>
<feature type="transmembrane region" description="Helical" evidence="1">
    <location>
        <begin position="40"/>
        <end position="60"/>
    </location>
</feature>
<dbReference type="Proteomes" id="UP000652681">
    <property type="component" value="Unassembled WGS sequence"/>
</dbReference>
<dbReference type="AlphaFoldDB" id="A0A8J6TXZ2"/>